<feature type="compositionally biased region" description="Polar residues" evidence="1">
    <location>
        <begin position="79"/>
        <end position="93"/>
    </location>
</feature>
<reference evidence="2" key="2">
    <citation type="journal article" date="2023" name="IMA Fungus">
        <title>Comparative genomic study of the Penicillium genus elucidates a diverse pangenome and 15 lateral gene transfer events.</title>
        <authorList>
            <person name="Petersen C."/>
            <person name="Sorensen T."/>
            <person name="Nielsen M.R."/>
            <person name="Sondergaard T.E."/>
            <person name="Sorensen J.L."/>
            <person name="Fitzpatrick D.A."/>
            <person name="Frisvad J.C."/>
            <person name="Nielsen K.L."/>
        </authorList>
    </citation>
    <scope>NUCLEOTIDE SEQUENCE</scope>
    <source>
        <strain evidence="2">IBT 30761</strain>
    </source>
</reference>
<dbReference type="PANTHER" id="PTHR37014:SF10">
    <property type="entry name" value="RICH PROTEIN MS8, PUTATIVE (AFU_ORTHOLOGUE AFUA_7G05650)-RELATED"/>
    <property type="match status" value="1"/>
</dbReference>
<dbReference type="RefSeq" id="XP_056476980.1">
    <property type="nucleotide sequence ID" value="XM_056616623.1"/>
</dbReference>
<feature type="region of interest" description="Disordered" evidence="1">
    <location>
        <begin position="1"/>
        <end position="107"/>
    </location>
</feature>
<reference evidence="2" key="1">
    <citation type="submission" date="2022-11" db="EMBL/GenBank/DDBJ databases">
        <authorList>
            <person name="Petersen C."/>
        </authorList>
    </citation>
    <scope>NUCLEOTIDE SEQUENCE</scope>
    <source>
        <strain evidence="2">IBT 30761</strain>
    </source>
</reference>
<dbReference type="Proteomes" id="UP001149074">
    <property type="component" value="Unassembled WGS sequence"/>
</dbReference>
<dbReference type="OrthoDB" id="4369925at2759"/>
<feature type="compositionally biased region" description="Polar residues" evidence="1">
    <location>
        <begin position="1"/>
        <end position="26"/>
    </location>
</feature>
<protein>
    <recommendedName>
        <fullName evidence="4">Glycine zipper 2TM domain-containing protein</fullName>
    </recommendedName>
</protein>
<accession>A0A9W9FNT5</accession>
<evidence type="ECO:0000256" key="1">
    <source>
        <dbReference type="SAM" id="MobiDB-lite"/>
    </source>
</evidence>
<proteinExistence type="predicted"/>
<dbReference type="PANTHER" id="PTHR37014">
    <property type="entry name" value="EXPRESSION LETHALITY PROTEIN HEL10, PUTATIVE (AFU_ORTHOLOGUE AFUA_1G06580)-RELATED"/>
    <property type="match status" value="1"/>
</dbReference>
<dbReference type="AlphaFoldDB" id="A0A9W9FNT5"/>
<feature type="compositionally biased region" description="Low complexity" evidence="1">
    <location>
        <begin position="67"/>
        <end position="78"/>
    </location>
</feature>
<keyword evidence="3" id="KW-1185">Reference proteome</keyword>
<organism evidence="2 3">
    <name type="scientific">Penicillium argentinense</name>
    <dbReference type="NCBI Taxonomy" id="1131581"/>
    <lineage>
        <taxon>Eukaryota</taxon>
        <taxon>Fungi</taxon>
        <taxon>Dikarya</taxon>
        <taxon>Ascomycota</taxon>
        <taxon>Pezizomycotina</taxon>
        <taxon>Eurotiomycetes</taxon>
        <taxon>Eurotiomycetidae</taxon>
        <taxon>Eurotiales</taxon>
        <taxon>Aspergillaceae</taxon>
        <taxon>Penicillium</taxon>
    </lineage>
</organism>
<sequence length="193" mass="20608">MSQYGPTSMEQRPQPYAHQSQPQGQYHQPPPSSAPPEYNQQAYPPHHDHQAQGQYYNGPAYDQQTGQNLNPPQQQYQQTGANLSYYNGEQFSDPNDRNAPEGEKGLGSTVFGGAAGGFMGHKVGGGWGTAAGPALGAMGMNMATHKMKQQNTSPTQQYVAAPVAGNNGLGMGLLGRRGGLGIANRRLARRGLI</sequence>
<feature type="compositionally biased region" description="Basic and acidic residues" evidence="1">
    <location>
        <begin position="94"/>
        <end position="104"/>
    </location>
</feature>
<dbReference type="EMBL" id="JAPQKI010000004">
    <property type="protein sequence ID" value="KAJ5103600.1"/>
    <property type="molecule type" value="Genomic_DNA"/>
</dbReference>
<evidence type="ECO:0000313" key="2">
    <source>
        <dbReference type="EMBL" id="KAJ5103600.1"/>
    </source>
</evidence>
<dbReference type="GeneID" id="81355602"/>
<gene>
    <name evidence="2" type="ORF">N7532_004129</name>
</gene>
<name>A0A9W9FNT5_9EURO</name>
<evidence type="ECO:0000313" key="3">
    <source>
        <dbReference type="Proteomes" id="UP001149074"/>
    </source>
</evidence>
<evidence type="ECO:0008006" key="4">
    <source>
        <dbReference type="Google" id="ProtNLM"/>
    </source>
</evidence>
<comment type="caution">
    <text evidence="2">The sequence shown here is derived from an EMBL/GenBank/DDBJ whole genome shotgun (WGS) entry which is preliminary data.</text>
</comment>